<dbReference type="FunFam" id="3.40.30.10:FF:000275">
    <property type="entry name" value="Protein disulfide-isomerase, putative"/>
    <property type="match status" value="1"/>
</dbReference>
<dbReference type="GO" id="GO:0007091">
    <property type="term" value="P:metaphase/anaphase transition of mitotic cell cycle"/>
    <property type="evidence" value="ECO:0007669"/>
    <property type="project" value="TreeGrafter"/>
</dbReference>
<dbReference type="InterPro" id="IPR041221">
    <property type="entry name" value="APC1_C"/>
</dbReference>
<dbReference type="GO" id="GO:0070979">
    <property type="term" value="P:protein K11-linked ubiquitination"/>
    <property type="evidence" value="ECO:0007669"/>
    <property type="project" value="TreeGrafter"/>
</dbReference>
<dbReference type="InterPro" id="IPR011989">
    <property type="entry name" value="ARM-like"/>
</dbReference>
<feature type="compositionally biased region" description="Basic and acidic residues" evidence="20">
    <location>
        <begin position="447"/>
        <end position="467"/>
    </location>
</feature>
<evidence type="ECO:0000256" key="2">
    <source>
        <dbReference type="ARBA" id="ARBA00002692"/>
    </source>
</evidence>
<evidence type="ECO:0000256" key="8">
    <source>
        <dbReference type="ARBA" id="ARBA00022729"/>
    </source>
</evidence>
<reference evidence="22" key="1">
    <citation type="submission" date="2018-11" db="EMBL/GenBank/DDBJ databases">
        <authorList>
            <person name="Shen W.-C."/>
            <person name="Liang S.-W."/>
            <person name="Huang Y.-H."/>
            <person name="Chiu J.-Y."/>
        </authorList>
    </citation>
    <scope>NUCLEOTIDE SEQUENCE</scope>
    <source>
        <strain evidence="22">12JK1RB1-A1</strain>
    </source>
</reference>
<organism evidence="22">
    <name type="scientific">Ustilago esculenta</name>
    <dbReference type="NCBI Taxonomy" id="185366"/>
    <lineage>
        <taxon>Eukaryota</taxon>
        <taxon>Fungi</taxon>
        <taxon>Dikarya</taxon>
        <taxon>Basidiomycota</taxon>
        <taxon>Ustilaginomycotina</taxon>
        <taxon>Ustilaginomycetes</taxon>
        <taxon>Ustilaginales</taxon>
        <taxon>Ustilaginaceae</taxon>
        <taxon>Ustilago</taxon>
    </lineage>
</organism>
<dbReference type="PROSITE" id="PS00194">
    <property type="entry name" value="THIOREDOXIN_1"/>
    <property type="match status" value="2"/>
</dbReference>
<dbReference type="Pfam" id="PF13848">
    <property type="entry name" value="Thioredoxin_6"/>
    <property type="match status" value="1"/>
</dbReference>
<sequence length="2648" mass="290780">MEAAQRISQRVRSRNRPASINQDTTLIGEPSELLTRLQKIRSRSAATTQGSFVSTDAQVDSTSLGARQSQSFESNCTAKDELLWNDNLLTWTRGSTLMRSFCFSNPVLQAFWTLFHVSSPDNIQVEPSRLRDDQSPHAPAKALCIFFEQAIHIHFPGLGEQVDMDLPFRFAKAYPAPVGFLVQRQIESEDEHIASKLKRPETSPHPASNIGYPFPDFSNASDSSYNPSHILDDTDHASTFQVHEDPSRLLPMVFYLSRFYDDLVPVDRFPQLSFSSVPSNDPRPMTHGPACPFGEMDETVIFVFTEDGERCPTFVVTTSQQNCAIRIYAFAARPSPFDATATLLPIPHSHSTLGNTNSNDARHTADSYMSAPQNQNDHQRCGTSGPRPVVDTPATPNSTALGRGLPSNVRRSARMGLERHSSGLNSAAMGRDPSGRSRRISAMHSGAVDRRSTSRNDDHASQGRDRTLSNISHTADGLRLQSQTYRHDAMMEEFGAVGTSMRNTTNPTSVSLLRRSSQAAAHTPYGGLWSSNRTTSSAIKSRTSMNLSRLETSMDTGRLSSTIAPNTNDGIRTDAMDTESGLVEDGELDLARIADMDSFARSFACVCLLDEIKVPSLAFTPGVAGIHVQIAQFDRIDPHAAYLFLSVQSSAQTLCRRLGYQRLGTADRSRHLPFCKVPNKSQASAVFPSSALMSVRSLVPDSTEVITISSTGSVQLHFGPPSTILSAVDISTFGPLREAMKELSEDAPSIQLEPVTASPDSNVRLVSTRSRKRINFNLDFRPRCPITARVLRTLIRALPNKLAGETNARWIQMRFLSGVNPSHRYGRVAINEDWSALLSAFGLSLSVLGADESSTPAFRSAADRLFGDDPLMSCFTPLRSGFHTKAGEVSRSASESVLDKAEAHQVVLMLYLLAEETRLDTSQPEEQVAKIAHLAIGLAYQYDASVWMESLRRRFPLEQEWGGCGPRLDREKAKVSTKDSLEMKAPPTDLYQVLLDMMKGHTKQIFLLQHWIESSFGSGASFADHSITSFPLLNSVFHTFAVFGQVHQSLHHRSTAIVESMVAHGLDLERLRRLPFGVALPLYQAIRHCQIEPPSGKSAVFYHGVQRAEQVLNASMQRGSLSTANARQIPKQLIRTLPEGAPLDAICAQLFSRDFRLRDVVAMLQTESVNSVYVAEGENQTEAAITEQHNSAVAAIGERTKALPLGRAMLFLTSRPFSPMHKWRISSICLAVKVRPRGTIIEPHTKAEAAGLEWPEFHNGLASVLELNLTADVSVESKWIFAHLGEQVTARHAGFLYGLGLMKQLPTLTPVHVFRYLKMRNNLLTIGFLLGVAVSTVGTADPTARHLIGMQLTAFLPPGSAPLNFSTITQTAGLLAMGLVFLGSNHRWTAKRMLDEIGAQESPTVNIQPQHREVYSMSAGLSLGLVYLGKGRADGMKSLADKRILSSLVHLIKGSSDANKGISLARNLRSDEGPKEDPEINLTSAPAALAIGLIFLRSGCRMAADVLTPPRTPRELDILRPDVLFVHVLARSLILWDTIEPTKKWLESVLPAWLQKRIEYGKPLSEAAQLAQINMQAGACFSIGLKYAGSKDSKARNCLWEQLEKLERRAKAQTVSFFSKIRKAALQAALDQVRISLGMVLSGSGDVDLLRHLRKAHGDVDGEICYGSHMATHMALGLLFLGGGRFTLGTSDLGIAALLISFLPPFPRWSGDNRAHLQAFRHLWYLAIEPRLLVTMDVDTSQLLSLPVKITASDHSLSDGRAFTPLLLPNRHLSGPIDVATARYWPASIDDRSNAERAATTALAAAMIARASSSATSQILFVKRKTAHLDYLRDPHGSTSLSSRALETASMDVSAEATELIGPGVSELRKAMRGFTAARKYRELVRSLCHLSMSSRIEGAKEADTMVPVMRTVVMECLTMDKMYILPAYASIVQLEQAVAHKPRELHKYYRDLCFADDFYHHHHGRLFSKNMSNDSSHQLLLVQPTLLTRLRRQAQQQAKALFEHDASLRDAITDHLITKQDETLGTGLSHLEVEDLWTVLVASEVPIADEVRSLVDTIRKYIRASEPAAGSMVDGTQISRLKAATGMIADAAFGGLKRPPWTTFILDHITDSADPFSGPTITIPSSPLSSREVDSSSSFSRTFEMRFSRSAIAAGLATTATFMSAEASPSSDVLVLGQGNFTSNVQNEPLMLVEFYAPWCGHCKALAPEYEKASTELLTDNIKLAKVDCTEENELCAQHNIEGFPTLKVFRSGSPSEYNGNRKADGIVSYMKKQALPALSSVTADNFADFKTKDRVVAIAYLDSSDEKNLAAVNAVANNLRDNYLFGVVNDALVAKEAGVSAPAFVVYRQFDEPEVKLDSKSLTEEEITNFLKAESIPLIDELNAENFMSYAESGLPLAYLFSDPESKDLQAQVDSLKPLAKANKGKLNFVWIDGVKYSAHAKSLNIQGEDWPAFAVQDIEQNLKFPLEDLSGDLVGKVTDFVSKYSSGSLKPSIKSEPVPQDQDGPVHVLVADEFDAVIGDDSKDMLVEFYAPWCGHCKKLAPTYDTLGEKYKVHKDKVLIAKMDATANDIPPSAGFQVQSFPTIKFKAAGSSDWIEFTGDRSLEGFVDFIALNGKHKVSVDLDPINATDSEQAPPAKEAPHHEEL</sequence>
<dbReference type="CDD" id="cd02961">
    <property type="entry name" value="PDI_a_family"/>
    <property type="match status" value="1"/>
</dbReference>
<evidence type="ECO:0000256" key="1">
    <source>
        <dbReference type="ARBA" id="ARBA00001182"/>
    </source>
</evidence>
<feature type="region of interest" description="Disordered" evidence="20">
    <location>
        <begin position="1"/>
        <end position="23"/>
    </location>
</feature>
<keyword evidence="14 17" id="KW-0676">Redox-active center</keyword>
<dbReference type="InterPro" id="IPR005792">
    <property type="entry name" value="Prot_disulphide_isomerase"/>
</dbReference>
<dbReference type="NCBIfam" id="TIGR01126">
    <property type="entry name" value="pdi_dom"/>
    <property type="match status" value="2"/>
</dbReference>
<dbReference type="GO" id="GO:0031145">
    <property type="term" value="P:anaphase-promoting complex-dependent catabolic process"/>
    <property type="evidence" value="ECO:0007669"/>
    <property type="project" value="TreeGrafter"/>
</dbReference>
<dbReference type="NCBIfam" id="TIGR01130">
    <property type="entry name" value="ER_PDI_fam"/>
    <property type="match status" value="1"/>
</dbReference>
<keyword evidence="9" id="KW-0677">Repeat</keyword>
<evidence type="ECO:0000256" key="12">
    <source>
        <dbReference type="ARBA" id="ARBA00023157"/>
    </source>
</evidence>
<comment type="catalytic activity">
    <reaction evidence="1 19">
        <text>Catalyzes the rearrangement of -S-S- bonds in proteins.</text>
        <dbReference type="EC" id="5.3.4.1"/>
    </reaction>
</comment>
<dbReference type="EC" id="5.3.4.1" evidence="6 19"/>
<dbReference type="InterPro" id="IPR024990">
    <property type="entry name" value="Apc1"/>
</dbReference>
<comment type="subcellular location">
    <subcellularLocation>
        <location evidence="3">Endoplasmic reticulum lumen</location>
    </subcellularLocation>
</comment>
<evidence type="ECO:0000256" key="9">
    <source>
        <dbReference type="ARBA" id="ARBA00022737"/>
    </source>
</evidence>
<comment type="function">
    <text evidence="2">Participates in the folding of proteins containing disulfide bonds, may be involved in glycosylation, prolyl hydroxylation and triglyceride transfer.</text>
</comment>
<accession>A0A481SFR6</accession>
<keyword evidence="11" id="KW-0256">Endoplasmic reticulum</keyword>
<evidence type="ECO:0000256" key="14">
    <source>
        <dbReference type="ARBA" id="ARBA00023284"/>
    </source>
</evidence>
<evidence type="ECO:0000256" key="18">
    <source>
        <dbReference type="RuleBase" id="RU004208"/>
    </source>
</evidence>
<protein>
    <recommendedName>
        <fullName evidence="16 19">Protein disulfide-isomerase</fullName>
        <ecNumber evidence="6 19">5.3.4.1</ecNumber>
    </recommendedName>
</protein>
<evidence type="ECO:0000313" key="22">
    <source>
        <dbReference type="EMBL" id="QBH67467.1"/>
    </source>
</evidence>
<feature type="disulfide bond" description="Redox-active" evidence="17">
    <location>
        <begin position="2201"/>
        <end position="2204"/>
    </location>
</feature>
<evidence type="ECO:0000256" key="4">
    <source>
        <dbReference type="ARBA" id="ARBA00006347"/>
    </source>
</evidence>
<dbReference type="GO" id="GO:0005788">
    <property type="term" value="C:endoplasmic reticulum lumen"/>
    <property type="evidence" value="ECO:0007669"/>
    <property type="project" value="UniProtKB-SubCell"/>
</dbReference>
<evidence type="ECO:0000256" key="15">
    <source>
        <dbReference type="ARBA" id="ARBA00023306"/>
    </source>
</evidence>
<dbReference type="CDD" id="cd02982">
    <property type="entry name" value="PDI_b'_family"/>
    <property type="match status" value="1"/>
</dbReference>
<dbReference type="InterPro" id="IPR036249">
    <property type="entry name" value="Thioredoxin-like_sf"/>
</dbReference>
<evidence type="ECO:0000256" key="5">
    <source>
        <dbReference type="ARBA" id="ARBA00010547"/>
    </source>
</evidence>
<dbReference type="GO" id="GO:0060090">
    <property type="term" value="F:molecular adaptor activity"/>
    <property type="evidence" value="ECO:0007669"/>
    <property type="project" value="TreeGrafter"/>
</dbReference>
<keyword evidence="7" id="KW-0132">Cell division</keyword>
<dbReference type="Gene3D" id="1.25.10.10">
    <property type="entry name" value="Leucine-rich Repeat Variant"/>
    <property type="match status" value="2"/>
</dbReference>
<dbReference type="Gene3D" id="3.40.30.10">
    <property type="entry name" value="Glutaredoxin"/>
    <property type="match status" value="4"/>
</dbReference>
<dbReference type="FunFam" id="3.40.30.10:FF:000139">
    <property type="entry name" value="Protein disulfide-isomerase"/>
    <property type="match status" value="1"/>
</dbReference>
<keyword evidence="10" id="KW-0498">Mitosis</keyword>
<dbReference type="Pfam" id="PF12859">
    <property type="entry name" value="ANAPC1"/>
    <property type="match status" value="1"/>
</dbReference>
<proteinExistence type="inferred from homology"/>
<feature type="compositionally biased region" description="Polar residues" evidence="20">
    <location>
        <begin position="350"/>
        <end position="359"/>
    </location>
</feature>
<evidence type="ECO:0000256" key="17">
    <source>
        <dbReference type="PIRSR" id="PIRSR605792-51"/>
    </source>
</evidence>
<dbReference type="FunFam" id="3.40.30.10:FF:000017">
    <property type="entry name" value="Protein disulfide-isomerase A4"/>
    <property type="match status" value="1"/>
</dbReference>
<reference evidence="22" key="2">
    <citation type="journal article" date="2019" name="Fungal Genet. Biol.">
        <title>The smut fungus Ustilago esculenta has a bipolar mating system with three idiomorphs larger than 500?kb.</title>
        <authorList>
            <person name="Liang S.W."/>
            <person name="Huang Y.H."/>
            <person name="Chiu J.Y."/>
            <person name="Tseng H.W."/>
            <person name="Haung J.H."/>
            <person name="Shen W.C."/>
        </authorList>
    </citation>
    <scope>NUCLEOTIDE SEQUENCE</scope>
    <source>
        <strain evidence="22">12JK1RB1-A1</strain>
    </source>
</reference>
<feature type="domain" description="Thioredoxin" evidence="21">
    <location>
        <begin position="2155"/>
        <end position="2277"/>
    </location>
</feature>
<dbReference type="PANTHER" id="PTHR12827">
    <property type="entry name" value="MEIOTIC CHECKPOINT REGULATOR TSG24 FAMILY MEMBER"/>
    <property type="match status" value="1"/>
</dbReference>
<evidence type="ECO:0000259" key="21">
    <source>
        <dbReference type="PROSITE" id="PS51352"/>
    </source>
</evidence>
<dbReference type="InterPro" id="IPR049255">
    <property type="entry name" value="Apc1_N"/>
</dbReference>
<dbReference type="InterPro" id="IPR013766">
    <property type="entry name" value="Thioredoxin_domain"/>
</dbReference>
<dbReference type="FunFam" id="3.40.30.10:FF:000185">
    <property type="entry name" value="Protein disulfide-isomerase"/>
    <property type="match status" value="1"/>
</dbReference>
<keyword evidence="8" id="KW-0732">Signal</keyword>
<dbReference type="InterPro" id="IPR005788">
    <property type="entry name" value="PDI_thioredoxin-like_dom"/>
</dbReference>
<dbReference type="CDD" id="cd02981">
    <property type="entry name" value="PDI_b_family"/>
    <property type="match status" value="1"/>
</dbReference>
<evidence type="ECO:0000256" key="3">
    <source>
        <dbReference type="ARBA" id="ARBA00004319"/>
    </source>
</evidence>
<dbReference type="GO" id="GO:0051301">
    <property type="term" value="P:cell division"/>
    <property type="evidence" value="ECO:0007669"/>
    <property type="project" value="UniProtKB-KW"/>
</dbReference>
<dbReference type="SUPFAM" id="SSF52833">
    <property type="entry name" value="Thioredoxin-like"/>
    <property type="match status" value="4"/>
</dbReference>
<dbReference type="PRINTS" id="PR00421">
    <property type="entry name" value="THIOREDOXIN"/>
</dbReference>
<dbReference type="Pfam" id="PF18122">
    <property type="entry name" value="APC1_C"/>
    <property type="match status" value="1"/>
</dbReference>
<feature type="region of interest" description="Disordered" evidence="20">
    <location>
        <begin position="350"/>
        <end position="475"/>
    </location>
</feature>
<feature type="disulfide bond" description="Redox-active" evidence="17">
    <location>
        <begin position="2537"/>
        <end position="2540"/>
    </location>
</feature>
<evidence type="ECO:0000256" key="19">
    <source>
        <dbReference type="RuleBase" id="RU361130"/>
    </source>
</evidence>
<evidence type="ECO:0000256" key="6">
    <source>
        <dbReference type="ARBA" id="ARBA00012723"/>
    </source>
</evidence>
<gene>
    <name evidence="22" type="ORF">UE_1401</name>
</gene>
<evidence type="ECO:0000256" key="7">
    <source>
        <dbReference type="ARBA" id="ARBA00022618"/>
    </source>
</evidence>
<evidence type="ECO:0000256" key="11">
    <source>
        <dbReference type="ARBA" id="ARBA00022824"/>
    </source>
</evidence>
<dbReference type="GO" id="GO:0003756">
    <property type="term" value="F:protein disulfide isomerase activity"/>
    <property type="evidence" value="ECO:0007669"/>
    <property type="project" value="UniProtKB-EC"/>
</dbReference>
<evidence type="ECO:0000256" key="20">
    <source>
        <dbReference type="SAM" id="MobiDB-lite"/>
    </source>
</evidence>
<keyword evidence="12 17" id="KW-1015">Disulfide bond</keyword>
<dbReference type="PROSITE" id="PS51352">
    <property type="entry name" value="THIOREDOXIN_2"/>
    <property type="match status" value="2"/>
</dbReference>
<name>A0A481SFR6_9BASI</name>
<dbReference type="PANTHER" id="PTHR12827:SF3">
    <property type="entry name" value="ANAPHASE-PROMOTING COMPLEX SUBUNIT 1"/>
    <property type="match status" value="1"/>
</dbReference>
<evidence type="ECO:0000256" key="16">
    <source>
        <dbReference type="ARBA" id="ARBA00039846"/>
    </source>
</evidence>
<comment type="similarity">
    <text evidence="4 18">Belongs to the protein disulfide isomerase family.</text>
</comment>
<comment type="similarity">
    <text evidence="5">Belongs to the APC1 family.</text>
</comment>
<dbReference type="Pfam" id="PF00085">
    <property type="entry name" value="Thioredoxin"/>
    <property type="match status" value="2"/>
</dbReference>
<evidence type="ECO:0000256" key="13">
    <source>
        <dbReference type="ARBA" id="ARBA00023235"/>
    </source>
</evidence>
<dbReference type="EMBL" id="MK125512">
    <property type="protein sequence ID" value="QBH67467.1"/>
    <property type="molecule type" value="Genomic_DNA"/>
</dbReference>
<dbReference type="InterPro" id="IPR017937">
    <property type="entry name" value="Thioredoxin_CS"/>
</dbReference>
<dbReference type="GO" id="GO:0005680">
    <property type="term" value="C:anaphase-promoting complex"/>
    <property type="evidence" value="ECO:0007669"/>
    <property type="project" value="InterPro"/>
</dbReference>
<feature type="domain" description="Thioredoxin" evidence="21">
    <location>
        <begin position="2487"/>
        <end position="2618"/>
    </location>
</feature>
<keyword evidence="15" id="KW-0131">Cell cycle</keyword>
<dbReference type="CDD" id="cd02995">
    <property type="entry name" value="PDI_a_PDI_a'_C"/>
    <property type="match status" value="1"/>
</dbReference>
<evidence type="ECO:0000256" key="10">
    <source>
        <dbReference type="ARBA" id="ARBA00022776"/>
    </source>
</evidence>
<keyword evidence="13 19" id="KW-0413">Isomerase</keyword>
<feature type="region of interest" description="Disordered" evidence="20">
    <location>
        <begin position="2628"/>
        <end position="2648"/>
    </location>
</feature>